<evidence type="ECO:0000313" key="3">
    <source>
        <dbReference type="Proteomes" id="UP000540506"/>
    </source>
</evidence>
<sequence>MAVNAANLVLGPARLYVAPFGSTEPLDSAVTPNGPTNPPSSPWTDVGGTDGGVTFETDNTYTDLQVDQLTMMVGSRLTAMKMTVTAKLSEMTLTNLNAALNNISTLSVQTGYTTMDIPVGTSSTQPAYAALLIDGWAPTLATGAPALRRIIVRKVLSQVKASLSYDKKTQQSLDCTFTAYYVSGSIAPVHIVDQTQ</sequence>
<gene>
    <name evidence="2" type="ORF">FHR34_001270</name>
</gene>
<protein>
    <recommendedName>
        <fullName evidence="4">Phage tail protein</fullName>
    </recommendedName>
</protein>
<name>A0A7W7QYS0_KITKI</name>
<evidence type="ECO:0000256" key="1">
    <source>
        <dbReference type="SAM" id="MobiDB-lite"/>
    </source>
</evidence>
<proteinExistence type="predicted"/>
<evidence type="ECO:0000313" key="2">
    <source>
        <dbReference type="EMBL" id="MBB4922277.1"/>
    </source>
</evidence>
<dbReference type="RefSeq" id="WP_184934479.1">
    <property type="nucleotide sequence ID" value="NZ_JACHJV010000001.1"/>
</dbReference>
<accession>A0A7W7QYS0</accession>
<comment type="caution">
    <text evidence="2">The sequence shown here is derived from an EMBL/GenBank/DDBJ whole genome shotgun (WGS) entry which is preliminary data.</text>
</comment>
<dbReference type="EMBL" id="JACHJV010000001">
    <property type="protein sequence ID" value="MBB4922277.1"/>
    <property type="molecule type" value="Genomic_DNA"/>
</dbReference>
<dbReference type="AlphaFoldDB" id="A0A7W7QYS0"/>
<dbReference type="InterPro" id="IPR058154">
    <property type="entry name" value="Bxb1_TTP-like"/>
</dbReference>
<dbReference type="Pfam" id="PF25681">
    <property type="entry name" value="Phage_TTP_17"/>
    <property type="match status" value="1"/>
</dbReference>
<reference evidence="2 3" key="1">
    <citation type="submission" date="2020-08" db="EMBL/GenBank/DDBJ databases">
        <title>Sequencing the genomes of 1000 actinobacteria strains.</title>
        <authorList>
            <person name="Klenk H.-P."/>
        </authorList>
    </citation>
    <scope>NUCLEOTIDE SEQUENCE [LARGE SCALE GENOMIC DNA]</scope>
    <source>
        <strain evidence="2 3">DSM 41654</strain>
    </source>
</reference>
<feature type="region of interest" description="Disordered" evidence="1">
    <location>
        <begin position="27"/>
        <end position="50"/>
    </location>
</feature>
<keyword evidence="3" id="KW-1185">Reference proteome</keyword>
<organism evidence="2 3">
    <name type="scientific">Kitasatospora kifunensis</name>
    <name type="common">Streptomyces kifunensis</name>
    <dbReference type="NCBI Taxonomy" id="58351"/>
    <lineage>
        <taxon>Bacteria</taxon>
        <taxon>Bacillati</taxon>
        <taxon>Actinomycetota</taxon>
        <taxon>Actinomycetes</taxon>
        <taxon>Kitasatosporales</taxon>
        <taxon>Streptomycetaceae</taxon>
        <taxon>Kitasatospora</taxon>
    </lineage>
</organism>
<evidence type="ECO:0008006" key="4">
    <source>
        <dbReference type="Google" id="ProtNLM"/>
    </source>
</evidence>
<dbReference type="Proteomes" id="UP000540506">
    <property type="component" value="Unassembled WGS sequence"/>
</dbReference>